<dbReference type="EMBL" id="CP046996">
    <property type="protein sequence ID" value="QHA01044.1"/>
    <property type="molecule type" value="Genomic_DNA"/>
</dbReference>
<evidence type="ECO:0000313" key="1">
    <source>
        <dbReference type="EMBL" id="QHA01044.1"/>
    </source>
</evidence>
<reference evidence="1 2" key="1">
    <citation type="submission" date="2019-12" db="EMBL/GenBank/DDBJ databases">
        <title>Sequence classification of anaerobic respiratory reductive dehalogenases: First we see many, then we see few.</title>
        <authorList>
            <person name="Molenda O."/>
            <person name="Puentes Jacome L.A."/>
            <person name="Cao X."/>
            <person name="Nesbo C.L."/>
            <person name="Tang S."/>
            <person name="Morson N."/>
            <person name="Patron J."/>
            <person name="Lomheim L."/>
            <person name="Wishart D.S."/>
            <person name="Edwards E.A."/>
        </authorList>
    </citation>
    <scope>NUCLEOTIDE SEQUENCE [LARGE SCALE GENOMIC DNA]</scope>
    <source>
        <strain evidence="1 2">12DCA</strain>
    </source>
</reference>
<protein>
    <submittedName>
        <fullName evidence="1">Uncharacterized protein</fullName>
    </submittedName>
</protein>
<proteinExistence type="predicted"/>
<name>A0A857DIC5_9FIRM</name>
<dbReference type="RefSeq" id="WP_158208396.1">
    <property type="nucleotide sequence ID" value="NZ_CP046996.1"/>
</dbReference>
<dbReference type="Proteomes" id="UP000430508">
    <property type="component" value="Chromosome"/>
</dbReference>
<sequence length="344" mass="38099">MDRVIRTENGYLDLLSQVSNDISPFDAAYPVELLSNGLKLKLAQAENVVINIFKEVAKVSPMVAQVREATKKGYKYVVDATESTLEAIESGKIKLTTENSGKMYAQIREANGHYGSKLPIKKDVFAKGIDPIQMANALQMKALQDQVQQIANQIAVIDHSVREVIQGQQNDRIALYYSGLTLYLEARNVNDPEMKKALTAQSLRALSEARFQLGLSMQSDIKYLAEGEFKIGKGKSVGLIDSHINSINQSFAFIHQATMLRAGIYCNEGELAAMSTVLNEYSYFIEVTVAKNAGLLAQCDKTDTGTEKGVWKSRAKLKLDVSEFNKRLNAPDKTIYLGVSKENE</sequence>
<gene>
    <name evidence="1" type="ORF">GQ588_10575</name>
</gene>
<evidence type="ECO:0000313" key="2">
    <source>
        <dbReference type="Proteomes" id="UP000430508"/>
    </source>
</evidence>
<dbReference type="AlphaFoldDB" id="A0A857DIC5"/>
<organism evidence="1 2">
    <name type="scientific">Dehalobacter restrictus</name>
    <dbReference type="NCBI Taxonomy" id="55583"/>
    <lineage>
        <taxon>Bacteria</taxon>
        <taxon>Bacillati</taxon>
        <taxon>Bacillota</taxon>
        <taxon>Clostridia</taxon>
        <taxon>Eubacteriales</taxon>
        <taxon>Desulfitobacteriaceae</taxon>
        <taxon>Dehalobacter</taxon>
    </lineage>
</organism>
<accession>A0A857DIC5</accession>